<dbReference type="Proteomes" id="UP000051861">
    <property type="component" value="Unassembled WGS sequence"/>
</dbReference>
<accession>A0A0S7Y5E0</accession>
<comment type="caution">
    <text evidence="1">The sequence shown here is derived from an EMBL/GenBank/DDBJ whole genome shotgun (WGS) entry which is preliminary data.</text>
</comment>
<sequence length="112" mass="13199">MNEEFEVLNAILEETRETKQLLKEIKATISLIIKKMLPEKPPEELILKGGPVAEITVYSPEKLEEWMTIFERKGLRVEFSEPSTDARNYFAKIWGYLERPNDREEEKNIDSR</sequence>
<dbReference type="AlphaFoldDB" id="A0A0S7Y5E0"/>
<protein>
    <submittedName>
        <fullName evidence="1">Uncharacterized protein</fullName>
    </submittedName>
</protein>
<evidence type="ECO:0000313" key="2">
    <source>
        <dbReference type="Proteomes" id="UP000051861"/>
    </source>
</evidence>
<organism evidence="1 2">
    <name type="scientific">candidate division WOR-1 bacterium DG_54_3</name>
    <dbReference type="NCBI Taxonomy" id="1703775"/>
    <lineage>
        <taxon>Bacteria</taxon>
        <taxon>Bacillati</taxon>
        <taxon>Saganbacteria</taxon>
    </lineage>
</organism>
<evidence type="ECO:0000313" key="1">
    <source>
        <dbReference type="EMBL" id="KPJ69975.1"/>
    </source>
</evidence>
<dbReference type="EMBL" id="LIZX01000010">
    <property type="protein sequence ID" value="KPJ69975.1"/>
    <property type="molecule type" value="Genomic_DNA"/>
</dbReference>
<name>A0A0S7Y5E0_UNCSA</name>
<reference evidence="1 2" key="1">
    <citation type="journal article" date="2015" name="Microbiome">
        <title>Genomic resolution of linkages in carbon, nitrogen, and sulfur cycling among widespread estuary sediment bacteria.</title>
        <authorList>
            <person name="Baker B.J."/>
            <person name="Lazar C.S."/>
            <person name="Teske A.P."/>
            <person name="Dick G.J."/>
        </authorList>
    </citation>
    <scope>NUCLEOTIDE SEQUENCE [LARGE SCALE GENOMIC DNA]</scope>
    <source>
        <strain evidence="1">DG_54_3</strain>
    </source>
</reference>
<gene>
    <name evidence="1" type="ORF">AMJ44_01450</name>
</gene>
<proteinExistence type="predicted"/>